<keyword evidence="2" id="KW-0472">Membrane</keyword>
<dbReference type="EMBL" id="CP056072">
    <property type="protein sequence ID" value="UVC50094.1"/>
    <property type="molecule type" value="Genomic_DNA"/>
</dbReference>
<feature type="transmembrane region" description="Helical" evidence="2">
    <location>
        <begin position="222"/>
        <end position="240"/>
    </location>
</feature>
<organism evidence="3 4">
    <name type="scientific">Theileria orientalis</name>
    <dbReference type="NCBI Taxonomy" id="68886"/>
    <lineage>
        <taxon>Eukaryota</taxon>
        <taxon>Sar</taxon>
        <taxon>Alveolata</taxon>
        <taxon>Apicomplexa</taxon>
        <taxon>Aconoidasida</taxon>
        <taxon>Piroplasmida</taxon>
        <taxon>Theileriidae</taxon>
        <taxon>Theileria</taxon>
    </lineage>
</organism>
<proteinExistence type="predicted"/>
<reference evidence="3" key="1">
    <citation type="submission" date="2022-07" db="EMBL/GenBank/DDBJ databases">
        <title>Evaluation of T. orientalis genome assembly methods using nanopore sequencing and analysis of variation between genomes.</title>
        <authorList>
            <person name="Yam J."/>
            <person name="Micallef M.L."/>
            <person name="Liu M."/>
            <person name="Djordjevic S.P."/>
            <person name="Bogema D.R."/>
            <person name="Jenkins C."/>
        </authorList>
    </citation>
    <scope>NUCLEOTIDE SEQUENCE</scope>
    <source>
        <strain evidence="3">Goon Nure</strain>
    </source>
</reference>
<protein>
    <submittedName>
        <fullName evidence="3">Uncharacterized protein</fullName>
    </submittedName>
</protein>
<evidence type="ECO:0000313" key="4">
    <source>
        <dbReference type="Proteomes" id="UP000244811"/>
    </source>
</evidence>
<name>A0A976SJK8_THEOR</name>
<keyword evidence="2" id="KW-1133">Transmembrane helix</keyword>
<dbReference type="AlphaFoldDB" id="A0A976SJK8"/>
<gene>
    <name evidence="3" type="ORF">MACK_003960</name>
</gene>
<evidence type="ECO:0000256" key="2">
    <source>
        <dbReference type="SAM" id="Phobius"/>
    </source>
</evidence>
<dbReference type="Proteomes" id="UP000244811">
    <property type="component" value="Chromosome 4"/>
</dbReference>
<keyword evidence="2" id="KW-0812">Transmembrane</keyword>
<sequence length="244" mass="28575">MDRNFEFGNSNNGLTNFNNNDTHNLNFSFNSNDDLTHLGKLKNELRESLEFLEAKIKKEPTNNQEWQTILDLKNGIKTKLNSANSQLNQLLKQNSMNVNSVKYVQIQRYNSIFDQLTSEFNNVSKQLDSKYQRFVLFSSPNQYYTENEKSTKVFYSNKGVVEAIKDVESLEDQAKMNLEMIKRGNRRLLKAYNRVNTMINKHLVDVNKLQKSIAYVMARNRMIFAIIIGIFLFFVLYKIFSLFS</sequence>
<accession>A0A976SJK8</accession>
<evidence type="ECO:0000256" key="1">
    <source>
        <dbReference type="SAM" id="Coils"/>
    </source>
</evidence>
<keyword evidence="1" id="KW-0175">Coiled coil</keyword>
<feature type="coiled-coil region" evidence="1">
    <location>
        <begin position="35"/>
        <end position="93"/>
    </location>
</feature>
<evidence type="ECO:0000313" key="3">
    <source>
        <dbReference type="EMBL" id="UVC50094.1"/>
    </source>
</evidence>